<dbReference type="SUPFAM" id="SSF82199">
    <property type="entry name" value="SET domain"/>
    <property type="match status" value="1"/>
</dbReference>
<evidence type="ECO:0000256" key="1">
    <source>
        <dbReference type="SAM" id="Coils"/>
    </source>
</evidence>
<dbReference type="InterPro" id="IPR046341">
    <property type="entry name" value="SET_dom_sf"/>
</dbReference>
<dbReference type="InterPro" id="IPR001214">
    <property type="entry name" value="SET_dom"/>
</dbReference>
<evidence type="ECO:0000259" key="2">
    <source>
        <dbReference type="Pfam" id="PF00856"/>
    </source>
</evidence>
<keyword evidence="1" id="KW-0175">Coiled coil</keyword>
<reference evidence="3" key="1">
    <citation type="submission" date="2021-01" db="EMBL/GenBank/DDBJ databases">
        <authorList>
            <person name="Corre E."/>
            <person name="Pelletier E."/>
            <person name="Niang G."/>
            <person name="Scheremetjew M."/>
            <person name="Finn R."/>
            <person name="Kale V."/>
            <person name="Holt S."/>
            <person name="Cochrane G."/>
            <person name="Meng A."/>
            <person name="Brown T."/>
            <person name="Cohen L."/>
        </authorList>
    </citation>
    <scope>NUCLEOTIDE SEQUENCE</scope>
    <source>
        <strain evidence="3">CCMP2084</strain>
    </source>
</reference>
<dbReference type="PANTHER" id="PTHR13271:SF137">
    <property type="entry name" value="SET DOMAIN-CONTAINING PROTEIN"/>
    <property type="match status" value="1"/>
</dbReference>
<proteinExistence type="predicted"/>
<gene>
    <name evidence="3" type="ORF">ASEP1449_LOCUS6927</name>
</gene>
<name>A0A7S2XPW5_9STRA</name>
<dbReference type="EMBL" id="HBHQ01010304">
    <property type="protein sequence ID" value="CAD9815101.1"/>
    <property type="molecule type" value="Transcribed_RNA"/>
</dbReference>
<organism evidence="3">
    <name type="scientific">Attheya septentrionalis</name>
    <dbReference type="NCBI Taxonomy" id="420275"/>
    <lineage>
        <taxon>Eukaryota</taxon>
        <taxon>Sar</taxon>
        <taxon>Stramenopiles</taxon>
        <taxon>Ochrophyta</taxon>
        <taxon>Bacillariophyta</taxon>
        <taxon>Coscinodiscophyceae</taxon>
        <taxon>Chaetocerotophycidae</taxon>
        <taxon>Chaetocerotales</taxon>
        <taxon>Attheyaceae</taxon>
        <taxon>Attheya</taxon>
    </lineage>
</organism>
<dbReference type="Pfam" id="PF00856">
    <property type="entry name" value="SET"/>
    <property type="match status" value="1"/>
</dbReference>
<feature type="coiled-coil region" evidence="1">
    <location>
        <begin position="297"/>
        <end position="327"/>
    </location>
</feature>
<evidence type="ECO:0000313" key="3">
    <source>
        <dbReference type="EMBL" id="CAD9815101.1"/>
    </source>
</evidence>
<protein>
    <recommendedName>
        <fullName evidence="2">SET domain-containing protein</fullName>
    </recommendedName>
</protein>
<sequence length="382" mass="43624">MQEQHRELIEWIRSHPDGFVSDKLEIRVADPNNPASGSGMFVNGPIKEGELLYSLPWDLLIKADDAPADGYLRKEMSCGLVRSLLRELRLGDESTFVPYLKYFQSFDESGLVENWSVDGYNLLWEISGHWSPEWSPSSLDDPVVYVWLEYCDGSRHPLETKAAAYVATRAEDFVLIPLFDLANHRNGHMNYAHVNKKIEVVDGVGADGIATRDIAAGEEIHHSYYLCPKCGESLSDGFGTRRLLQNYGFVESMPQRWGFYLKNDDLDETIDITFDIDYAKPGAPPGELDLRWDDGETPKNENELIYLREELERLEEEEDELNNDDDEIPDSEYDVIRRYLEARLVAFRKAVQVATQILGTEAFRSEQDVEKDEGNKIGECLL</sequence>
<dbReference type="Gene3D" id="3.90.1410.10">
    <property type="entry name" value="set domain protein methyltransferase, domain 1"/>
    <property type="match status" value="1"/>
</dbReference>
<feature type="domain" description="SET" evidence="2">
    <location>
        <begin position="37"/>
        <end position="224"/>
    </location>
</feature>
<dbReference type="GO" id="GO:0016279">
    <property type="term" value="F:protein-lysine N-methyltransferase activity"/>
    <property type="evidence" value="ECO:0007669"/>
    <property type="project" value="TreeGrafter"/>
</dbReference>
<dbReference type="PANTHER" id="PTHR13271">
    <property type="entry name" value="UNCHARACTERIZED PUTATIVE METHYLTRANSFERASE"/>
    <property type="match status" value="1"/>
</dbReference>
<dbReference type="AlphaFoldDB" id="A0A7S2XPW5"/>
<accession>A0A7S2XPW5</accession>
<dbReference type="InterPro" id="IPR050600">
    <property type="entry name" value="SETD3_SETD6_MTase"/>
</dbReference>
<dbReference type="CDD" id="cd10527">
    <property type="entry name" value="SET_LSMT"/>
    <property type="match status" value="1"/>
</dbReference>